<comment type="caution">
    <text evidence="5">The sequence shown here is derived from an EMBL/GenBank/DDBJ whole genome shotgun (WGS) entry which is preliminary data.</text>
</comment>
<evidence type="ECO:0000313" key="6">
    <source>
        <dbReference type="Proteomes" id="UP000271256"/>
    </source>
</evidence>
<dbReference type="PANTHER" id="PTHR43309:SF5">
    <property type="entry name" value="5-OXOPROLINASE SUBUNIT C"/>
    <property type="match status" value="1"/>
</dbReference>
<feature type="domain" description="Carboxyltransferase" evidence="4">
    <location>
        <begin position="25"/>
        <end position="308"/>
    </location>
</feature>
<accession>A0A494WZ03</accession>
<dbReference type="GO" id="GO:0005524">
    <property type="term" value="F:ATP binding"/>
    <property type="evidence" value="ECO:0007669"/>
    <property type="project" value="UniProtKB-KW"/>
</dbReference>
<dbReference type="PANTHER" id="PTHR43309">
    <property type="entry name" value="5-OXOPROLINASE SUBUNIT C"/>
    <property type="match status" value="1"/>
</dbReference>
<evidence type="ECO:0000313" key="5">
    <source>
        <dbReference type="EMBL" id="RKO65860.1"/>
    </source>
</evidence>
<dbReference type="InterPro" id="IPR052708">
    <property type="entry name" value="PxpC"/>
</dbReference>
<keyword evidence="5" id="KW-0808">Transferase</keyword>
<protein>
    <submittedName>
        <fullName evidence="5">Biotin-dependent carboxyltransferase</fullName>
    </submittedName>
</protein>
<dbReference type="Proteomes" id="UP000271256">
    <property type="component" value="Unassembled WGS sequence"/>
</dbReference>
<dbReference type="SMART" id="SM00797">
    <property type="entry name" value="AHS2"/>
    <property type="match status" value="1"/>
</dbReference>
<dbReference type="NCBIfam" id="TIGR00724">
    <property type="entry name" value="urea_amlyse_rel"/>
    <property type="match status" value="1"/>
</dbReference>
<dbReference type="InterPro" id="IPR003778">
    <property type="entry name" value="CT_A_B"/>
</dbReference>
<gene>
    <name evidence="5" type="ORF">D7024_02065</name>
</gene>
<dbReference type="OrthoDB" id="9782422at2"/>
<evidence type="ECO:0000259" key="4">
    <source>
        <dbReference type="SMART" id="SM00797"/>
    </source>
</evidence>
<evidence type="ECO:0000256" key="3">
    <source>
        <dbReference type="ARBA" id="ARBA00022840"/>
    </source>
</evidence>
<keyword evidence="1" id="KW-0547">Nucleotide-binding</keyword>
<dbReference type="InterPro" id="IPR029000">
    <property type="entry name" value="Cyclophilin-like_dom_sf"/>
</dbReference>
<dbReference type="RefSeq" id="WP_121450326.1">
    <property type="nucleotide sequence ID" value="NZ_RBWE01000001.1"/>
</dbReference>
<dbReference type="EMBL" id="RBWE01000001">
    <property type="protein sequence ID" value="RKO65860.1"/>
    <property type="molecule type" value="Genomic_DNA"/>
</dbReference>
<dbReference type="Pfam" id="PF02626">
    <property type="entry name" value="CT_A_B"/>
    <property type="match status" value="1"/>
</dbReference>
<sequence>MAVLKVEKPGMLTTIQDLGRHGFQEFGMPVAGAADEFSFKLANMLVRNRPEEAALELTLAGPTLKVLEEGVIAITGADMGPQLNGRPLVMWEAVLVYPGDVLSFGWSRQGCRAYLAVAGGINVPPVMGSKSTYLRGSIGGFEGRALRGGDIISSGVPSYPLDELVGRSIPPEYISSYNGKWEVRVVLGPQDDYFTAKGIQTFLQSEYKVTPECDRMGCRLEGPPIEHQKGADIISDGIPAGAVQVPGHGQPIIMLADRQTTGGYAKIATVISSDLWKVAQAKPGDIIHFRAVTLPEAHQAYRIYRERLQSLPTVIQILWNRKKHYRIQVNGKIYRVCVEKMEY</sequence>
<reference evidence="5 6" key="1">
    <citation type="submission" date="2018-10" db="EMBL/GenBank/DDBJ databases">
        <authorList>
            <person name="Grouzdev D.S."/>
            <person name="Krutkina M.S."/>
            <person name="Tourova T.P."/>
            <person name="Nazina T.N."/>
        </authorList>
    </citation>
    <scope>NUCLEOTIDE SEQUENCE [LARGE SCALE GENOMIC DNA]</scope>
    <source>
        <strain evidence="5 6">435</strain>
    </source>
</reference>
<organism evidence="5 6">
    <name type="scientific">Desulfofundulus salinus</name>
    <dbReference type="NCBI Taxonomy" id="2419843"/>
    <lineage>
        <taxon>Bacteria</taxon>
        <taxon>Bacillati</taxon>
        <taxon>Bacillota</taxon>
        <taxon>Clostridia</taxon>
        <taxon>Eubacteriales</taxon>
        <taxon>Peptococcaceae</taxon>
        <taxon>Desulfofundulus</taxon>
    </lineage>
</organism>
<keyword evidence="6" id="KW-1185">Reference proteome</keyword>
<dbReference type="GO" id="GO:0016740">
    <property type="term" value="F:transferase activity"/>
    <property type="evidence" value="ECO:0007669"/>
    <property type="project" value="UniProtKB-KW"/>
</dbReference>
<dbReference type="GO" id="GO:0016787">
    <property type="term" value="F:hydrolase activity"/>
    <property type="evidence" value="ECO:0007669"/>
    <property type="project" value="UniProtKB-KW"/>
</dbReference>
<proteinExistence type="predicted"/>
<keyword evidence="2" id="KW-0378">Hydrolase</keyword>
<keyword evidence="3" id="KW-0067">ATP-binding</keyword>
<evidence type="ECO:0000256" key="1">
    <source>
        <dbReference type="ARBA" id="ARBA00022741"/>
    </source>
</evidence>
<dbReference type="SUPFAM" id="SSF50891">
    <property type="entry name" value="Cyclophilin-like"/>
    <property type="match status" value="1"/>
</dbReference>
<dbReference type="AlphaFoldDB" id="A0A494WZ03"/>
<dbReference type="Gene3D" id="2.40.100.10">
    <property type="entry name" value="Cyclophilin-like"/>
    <property type="match status" value="1"/>
</dbReference>
<evidence type="ECO:0000256" key="2">
    <source>
        <dbReference type="ARBA" id="ARBA00022801"/>
    </source>
</evidence>
<name>A0A494WZ03_9FIRM</name>